<dbReference type="EMBL" id="JARJCM010000018">
    <property type="protein sequence ID" value="KAJ7041105.1"/>
    <property type="molecule type" value="Genomic_DNA"/>
</dbReference>
<comment type="caution">
    <text evidence="2">The sequence shown here is derived from an EMBL/GenBank/DDBJ whole genome shotgun (WGS) entry which is preliminary data.</text>
</comment>
<accession>A0AAD6XAA2</accession>
<name>A0AAD6XAA2_9AGAR</name>
<feature type="region of interest" description="Disordered" evidence="1">
    <location>
        <begin position="53"/>
        <end position="128"/>
    </location>
</feature>
<feature type="compositionally biased region" description="Low complexity" evidence="1">
    <location>
        <begin position="89"/>
        <end position="102"/>
    </location>
</feature>
<dbReference type="Proteomes" id="UP001218188">
    <property type="component" value="Unassembled WGS sequence"/>
</dbReference>
<gene>
    <name evidence="2" type="ORF">C8F04DRAFT_1080199</name>
</gene>
<dbReference type="AlphaFoldDB" id="A0AAD6XAA2"/>
<evidence type="ECO:0000313" key="2">
    <source>
        <dbReference type="EMBL" id="KAJ7041105.1"/>
    </source>
</evidence>
<keyword evidence="3" id="KW-1185">Reference proteome</keyword>
<evidence type="ECO:0000313" key="3">
    <source>
        <dbReference type="Proteomes" id="UP001218188"/>
    </source>
</evidence>
<proteinExistence type="predicted"/>
<reference evidence="2" key="1">
    <citation type="submission" date="2023-03" db="EMBL/GenBank/DDBJ databases">
        <title>Massive genome expansion in bonnet fungi (Mycena s.s.) driven by repeated elements and novel gene families across ecological guilds.</title>
        <authorList>
            <consortium name="Lawrence Berkeley National Laboratory"/>
            <person name="Harder C.B."/>
            <person name="Miyauchi S."/>
            <person name="Viragh M."/>
            <person name="Kuo A."/>
            <person name="Thoen E."/>
            <person name="Andreopoulos B."/>
            <person name="Lu D."/>
            <person name="Skrede I."/>
            <person name="Drula E."/>
            <person name="Henrissat B."/>
            <person name="Morin E."/>
            <person name="Kohler A."/>
            <person name="Barry K."/>
            <person name="LaButti K."/>
            <person name="Morin E."/>
            <person name="Salamov A."/>
            <person name="Lipzen A."/>
            <person name="Mereny Z."/>
            <person name="Hegedus B."/>
            <person name="Baldrian P."/>
            <person name="Stursova M."/>
            <person name="Weitz H."/>
            <person name="Taylor A."/>
            <person name="Grigoriev I.V."/>
            <person name="Nagy L.G."/>
            <person name="Martin F."/>
            <person name="Kauserud H."/>
        </authorList>
    </citation>
    <scope>NUCLEOTIDE SEQUENCE</scope>
    <source>
        <strain evidence="2">CBHHK200</strain>
    </source>
</reference>
<protein>
    <submittedName>
        <fullName evidence="2">Uncharacterized protein</fullName>
    </submittedName>
</protein>
<evidence type="ECO:0000256" key="1">
    <source>
        <dbReference type="SAM" id="MobiDB-lite"/>
    </source>
</evidence>
<organism evidence="2 3">
    <name type="scientific">Mycena alexandri</name>
    <dbReference type="NCBI Taxonomy" id="1745969"/>
    <lineage>
        <taxon>Eukaryota</taxon>
        <taxon>Fungi</taxon>
        <taxon>Dikarya</taxon>
        <taxon>Basidiomycota</taxon>
        <taxon>Agaricomycotina</taxon>
        <taxon>Agaricomycetes</taxon>
        <taxon>Agaricomycetidae</taxon>
        <taxon>Agaricales</taxon>
        <taxon>Marasmiineae</taxon>
        <taxon>Mycenaceae</taxon>
        <taxon>Mycena</taxon>
    </lineage>
</organism>
<sequence>MASPLAACFPLSPNSFPRGNLDLNLLVLSSIAAANAFLDYIKPQTPEQAIHTAETGCRTSPQGVAEDRPIEGEDGGNTGPRPARLMHASSSTSTTPNTPTPTCIQGHSPRRPTRTGSTGTDVGQHQPSSTMPIQIYLIFNFWCMLHARRRRQR</sequence>